<comment type="subunit">
    <text evidence="2">Homotrimer.</text>
</comment>
<dbReference type="CDD" id="cd00342">
    <property type="entry name" value="gram_neg_porins"/>
    <property type="match status" value="1"/>
</dbReference>
<dbReference type="SUPFAM" id="SSF56935">
    <property type="entry name" value="Porins"/>
    <property type="match status" value="1"/>
</dbReference>
<evidence type="ECO:0000256" key="1">
    <source>
        <dbReference type="ARBA" id="ARBA00004571"/>
    </source>
</evidence>
<dbReference type="Pfam" id="PF13609">
    <property type="entry name" value="Porin_4"/>
    <property type="match status" value="1"/>
</dbReference>
<keyword evidence="3" id="KW-0813">Transport</keyword>
<dbReference type="InterPro" id="IPR050298">
    <property type="entry name" value="Gram-neg_bact_OMP"/>
</dbReference>
<evidence type="ECO:0000259" key="12">
    <source>
        <dbReference type="Pfam" id="PF13609"/>
    </source>
</evidence>
<keyword evidence="4" id="KW-1134">Transmembrane beta strand</keyword>
<dbReference type="Gene3D" id="2.40.160.10">
    <property type="entry name" value="Porin"/>
    <property type="match status" value="1"/>
</dbReference>
<dbReference type="PANTHER" id="PTHR34501:SF9">
    <property type="entry name" value="MAJOR OUTER MEMBRANE PROTEIN P.IA"/>
    <property type="match status" value="1"/>
</dbReference>
<evidence type="ECO:0000256" key="5">
    <source>
        <dbReference type="ARBA" id="ARBA00022692"/>
    </source>
</evidence>
<gene>
    <name evidence="13" type="ORF">ABDJ40_03650</name>
</gene>
<dbReference type="InterPro" id="IPR033900">
    <property type="entry name" value="Gram_neg_porin_domain"/>
</dbReference>
<sequence length="375" mass="39586">MKKATLVLGLLAASVSAAYAQSSVTLYGIVDGGVRMTTNEGVGGSGSITRVVGGGFSQSRLGVNVTEDLGGGMKVLGNLEHRLNLDTGSANPAPLPFWMQSWVGLQSSDFGRVTIGRQYNVLFDLVTSTYVSYPYSPYFDVYKPEVGLALSARADNMVKYLFEQGPIRGELQFSAGEGGAGRTFGGILRYSADGISAGAGMQDYRLASGAKIKATTFGGSYKMGDWYLNAGWGENKVDGTPTAADGATIASTLLWASFNNGGTGYDAALGGNAALLGLKKRTMWTLGMGYQMSPQLNLGTHFYSAKQTGAVSALELKATFWSAVADYALSKRTDLYAEIDRTSLTGDHASLNSSAGTPNNAKSRMGYTVGIRHRF</sequence>
<name>A0ABV0GA00_9BURK</name>
<keyword evidence="9" id="KW-0472">Membrane</keyword>
<evidence type="ECO:0000256" key="10">
    <source>
        <dbReference type="ARBA" id="ARBA00023237"/>
    </source>
</evidence>
<protein>
    <submittedName>
        <fullName evidence="13">Porin</fullName>
    </submittedName>
</protein>
<evidence type="ECO:0000256" key="2">
    <source>
        <dbReference type="ARBA" id="ARBA00011233"/>
    </source>
</evidence>
<feature type="chain" id="PRO_5047300388" evidence="11">
    <location>
        <begin position="21"/>
        <end position="375"/>
    </location>
</feature>
<organism evidence="13 14">
    <name type="scientific">Roseateles flavus</name>
    <dbReference type="NCBI Taxonomy" id="3149041"/>
    <lineage>
        <taxon>Bacteria</taxon>
        <taxon>Pseudomonadati</taxon>
        <taxon>Pseudomonadota</taxon>
        <taxon>Betaproteobacteria</taxon>
        <taxon>Burkholderiales</taxon>
        <taxon>Sphaerotilaceae</taxon>
        <taxon>Roseateles</taxon>
    </lineage>
</organism>
<keyword evidence="10" id="KW-0998">Cell outer membrane</keyword>
<dbReference type="EMBL" id="JBDPZC010000001">
    <property type="protein sequence ID" value="MEO3711857.1"/>
    <property type="molecule type" value="Genomic_DNA"/>
</dbReference>
<dbReference type="Proteomes" id="UP001462640">
    <property type="component" value="Unassembled WGS sequence"/>
</dbReference>
<keyword evidence="6 11" id="KW-0732">Signal</keyword>
<accession>A0ABV0GA00</accession>
<keyword evidence="8" id="KW-0626">Porin</keyword>
<keyword evidence="7" id="KW-0406">Ion transport</keyword>
<evidence type="ECO:0000256" key="11">
    <source>
        <dbReference type="SAM" id="SignalP"/>
    </source>
</evidence>
<feature type="signal peptide" evidence="11">
    <location>
        <begin position="1"/>
        <end position="20"/>
    </location>
</feature>
<evidence type="ECO:0000256" key="4">
    <source>
        <dbReference type="ARBA" id="ARBA00022452"/>
    </source>
</evidence>
<comment type="subcellular location">
    <subcellularLocation>
        <location evidence="1">Cell outer membrane</location>
        <topology evidence="1">Multi-pass membrane protein</topology>
    </subcellularLocation>
</comment>
<evidence type="ECO:0000256" key="6">
    <source>
        <dbReference type="ARBA" id="ARBA00022729"/>
    </source>
</evidence>
<dbReference type="RefSeq" id="WP_347606202.1">
    <property type="nucleotide sequence ID" value="NZ_JBDPZC010000001.1"/>
</dbReference>
<comment type="caution">
    <text evidence="13">The sequence shown here is derived from an EMBL/GenBank/DDBJ whole genome shotgun (WGS) entry which is preliminary data.</text>
</comment>
<evidence type="ECO:0000256" key="9">
    <source>
        <dbReference type="ARBA" id="ARBA00023136"/>
    </source>
</evidence>
<evidence type="ECO:0000313" key="14">
    <source>
        <dbReference type="Proteomes" id="UP001462640"/>
    </source>
</evidence>
<keyword evidence="14" id="KW-1185">Reference proteome</keyword>
<dbReference type="InterPro" id="IPR023614">
    <property type="entry name" value="Porin_dom_sf"/>
</dbReference>
<evidence type="ECO:0000256" key="8">
    <source>
        <dbReference type="ARBA" id="ARBA00023114"/>
    </source>
</evidence>
<evidence type="ECO:0000256" key="3">
    <source>
        <dbReference type="ARBA" id="ARBA00022448"/>
    </source>
</evidence>
<proteinExistence type="predicted"/>
<evidence type="ECO:0000313" key="13">
    <source>
        <dbReference type="EMBL" id="MEO3711857.1"/>
    </source>
</evidence>
<keyword evidence="5" id="KW-0812">Transmembrane</keyword>
<feature type="domain" description="Porin" evidence="12">
    <location>
        <begin position="10"/>
        <end position="344"/>
    </location>
</feature>
<dbReference type="PANTHER" id="PTHR34501">
    <property type="entry name" value="PROTEIN YDDL-RELATED"/>
    <property type="match status" value="1"/>
</dbReference>
<evidence type="ECO:0000256" key="7">
    <source>
        <dbReference type="ARBA" id="ARBA00023065"/>
    </source>
</evidence>
<reference evidence="13 14" key="1">
    <citation type="submission" date="2024-05" db="EMBL/GenBank/DDBJ databases">
        <title>Roseateles sp. 2.12 16S ribosomal RNA gene Genome sequencing and assembly.</title>
        <authorList>
            <person name="Woo H."/>
        </authorList>
    </citation>
    <scope>NUCLEOTIDE SEQUENCE [LARGE SCALE GENOMIC DNA]</scope>
    <source>
        <strain evidence="13 14">2.12</strain>
    </source>
</reference>